<feature type="transmembrane region" description="Helical" evidence="13">
    <location>
        <begin position="201"/>
        <end position="225"/>
    </location>
</feature>
<dbReference type="PANTHER" id="PTHR24242">
    <property type="entry name" value="G-PROTEIN COUPLED RECEPTOR"/>
    <property type="match status" value="1"/>
</dbReference>
<evidence type="ECO:0000313" key="15">
    <source>
        <dbReference type="EMBL" id="KAG9463876.1"/>
    </source>
</evidence>
<dbReference type="Proteomes" id="UP000770717">
    <property type="component" value="Unassembled WGS sequence"/>
</dbReference>
<feature type="transmembrane region" description="Helical" evidence="13">
    <location>
        <begin position="60"/>
        <end position="82"/>
    </location>
</feature>
<feature type="transmembrane region" description="Helical" evidence="13">
    <location>
        <begin position="272"/>
        <end position="289"/>
    </location>
</feature>
<evidence type="ECO:0000256" key="12">
    <source>
        <dbReference type="ARBA" id="ARBA00023224"/>
    </source>
</evidence>
<evidence type="ECO:0000256" key="11">
    <source>
        <dbReference type="ARBA" id="ARBA00023180"/>
    </source>
</evidence>
<sequence>MQDANKTIVTEFILLGFSNFVTFQNILFNVAVLAYVVCIFGNIAIIILVRHDPSLHTPMYFFITTFAVLEIMFVSVTIPKLLALLVQTSKTISMLGCFVQMYALHALGETECFLFALMALDRYLAINNPLRYAAIMTKTFCYLLAVCPWIAGFIISFIPTICTVLLEYCGPNEINQFFCDLSPLQNLACSNPFFSNLATQIAAVLSVVFPFITIVALYTHIINTVMKIGSTEGKQKAFSTCSSHLIVACLFYCTIIAVYIRPKGSQNDKFLALMYIVVTPPLNPFIYTLRNREVKNSARKLIRHLLWEVSLS</sequence>
<dbReference type="FunFam" id="1.20.1070.10:FF:000010">
    <property type="entry name" value="Olfactory receptor"/>
    <property type="match status" value="1"/>
</dbReference>
<organism evidence="15 16">
    <name type="scientific">Eleutherodactylus coqui</name>
    <name type="common">Puerto Rican coqui</name>
    <dbReference type="NCBI Taxonomy" id="57060"/>
    <lineage>
        <taxon>Eukaryota</taxon>
        <taxon>Metazoa</taxon>
        <taxon>Chordata</taxon>
        <taxon>Craniata</taxon>
        <taxon>Vertebrata</taxon>
        <taxon>Euteleostomi</taxon>
        <taxon>Amphibia</taxon>
        <taxon>Batrachia</taxon>
        <taxon>Anura</taxon>
        <taxon>Neobatrachia</taxon>
        <taxon>Hyloidea</taxon>
        <taxon>Eleutherodactylidae</taxon>
        <taxon>Eleutherodactylinae</taxon>
        <taxon>Eleutherodactylus</taxon>
        <taxon>Eleutherodactylus</taxon>
    </lineage>
</organism>
<keyword evidence="6 13" id="KW-1133">Transmembrane helix</keyword>
<keyword evidence="9" id="KW-1015">Disulfide bond</keyword>
<feature type="transmembrane region" description="Helical" evidence="13">
    <location>
        <begin position="26"/>
        <end position="48"/>
    </location>
</feature>
<evidence type="ECO:0000256" key="5">
    <source>
        <dbReference type="ARBA" id="ARBA00022725"/>
    </source>
</evidence>
<reference evidence="15" key="1">
    <citation type="thesis" date="2020" institute="ProQuest LLC" country="789 East Eisenhower Parkway, Ann Arbor, MI, USA">
        <title>Comparative Genomics and Chromosome Evolution.</title>
        <authorList>
            <person name="Mudd A.B."/>
        </authorList>
    </citation>
    <scope>NUCLEOTIDE SEQUENCE</scope>
    <source>
        <strain evidence="15">HN-11 Male</strain>
        <tissue evidence="15">Kidney and liver</tissue>
    </source>
</reference>
<keyword evidence="11" id="KW-0325">Glycoprotein</keyword>
<evidence type="ECO:0000256" key="8">
    <source>
        <dbReference type="ARBA" id="ARBA00023136"/>
    </source>
</evidence>
<dbReference type="PROSITE" id="PS50262">
    <property type="entry name" value="G_PROTEIN_RECEP_F1_2"/>
    <property type="match status" value="1"/>
</dbReference>
<evidence type="ECO:0000256" key="4">
    <source>
        <dbReference type="ARBA" id="ARBA00022692"/>
    </source>
</evidence>
<dbReference type="InterPro" id="IPR000276">
    <property type="entry name" value="GPCR_Rhodpsn"/>
</dbReference>
<dbReference type="OrthoDB" id="9885804at2759"/>
<keyword evidence="4 13" id="KW-0812">Transmembrane</keyword>
<dbReference type="Pfam" id="PF13853">
    <property type="entry name" value="7tm_4"/>
    <property type="match status" value="1"/>
</dbReference>
<dbReference type="CDD" id="cd13954">
    <property type="entry name" value="7tmA_OR"/>
    <property type="match status" value="1"/>
</dbReference>
<dbReference type="AlphaFoldDB" id="A0A8J6BB01"/>
<keyword evidence="10" id="KW-0675">Receptor</keyword>
<evidence type="ECO:0000259" key="14">
    <source>
        <dbReference type="PROSITE" id="PS50262"/>
    </source>
</evidence>
<evidence type="ECO:0000313" key="16">
    <source>
        <dbReference type="Proteomes" id="UP000770717"/>
    </source>
</evidence>
<dbReference type="InterPro" id="IPR017452">
    <property type="entry name" value="GPCR_Rhodpsn_7TM"/>
</dbReference>
<feature type="domain" description="G-protein coupled receptors family 1 profile" evidence="14">
    <location>
        <begin position="41"/>
        <end position="287"/>
    </location>
</feature>
<feature type="transmembrane region" description="Helical" evidence="13">
    <location>
        <begin position="237"/>
        <end position="260"/>
    </location>
</feature>
<feature type="transmembrane region" description="Helical" evidence="13">
    <location>
        <begin position="140"/>
        <end position="166"/>
    </location>
</feature>
<dbReference type="SUPFAM" id="SSF81321">
    <property type="entry name" value="Family A G protein-coupled receptor-like"/>
    <property type="match status" value="1"/>
</dbReference>
<comment type="subcellular location">
    <subcellularLocation>
        <location evidence="1">Cell membrane</location>
        <topology evidence="1">Multi-pass membrane protein</topology>
    </subcellularLocation>
</comment>
<comment type="caution">
    <text evidence="15">The sequence shown here is derived from an EMBL/GenBank/DDBJ whole genome shotgun (WGS) entry which is preliminary data.</text>
</comment>
<keyword evidence="5" id="KW-0552">Olfaction</keyword>
<dbReference type="InterPro" id="IPR050939">
    <property type="entry name" value="Olfactory_GPCR1"/>
</dbReference>
<dbReference type="PRINTS" id="PR00237">
    <property type="entry name" value="GPCRRHODOPSN"/>
</dbReference>
<proteinExistence type="predicted"/>
<evidence type="ECO:0000256" key="7">
    <source>
        <dbReference type="ARBA" id="ARBA00023040"/>
    </source>
</evidence>
<dbReference type="GO" id="GO:0004930">
    <property type="term" value="F:G protein-coupled receptor activity"/>
    <property type="evidence" value="ECO:0007669"/>
    <property type="project" value="UniProtKB-KW"/>
</dbReference>
<evidence type="ECO:0000256" key="6">
    <source>
        <dbReference type="ARBA" id="ARBA00022989"/>
    </source>
</evidence>
<evidence type="ECO:0000256" key="10">
    <source>
        <dbReference type="ARBA" id="ARBA00023170"/>
    </source>
</evidence>
<evidence type="ECO:0000256" key="1">
    <source>
        <dbReference type="ARBA" id="ARBA00004651"/>
    </source>
</evidence>
<name>A0A8J6BB01_ELECQ</name>
<evidence type="ECO:0000256" key="13">
    <source>
        <dbReference type="SAM" id="Phobius"/>
    </source>
</evidence>
<evidence type="ECO:0000256" key="9">
    <source>
        <dbReference type="ARBA" id="ARBA00023157"/>
    </source>
</evidence>
<dbReference type="EMBL" id="WNTK01005644">
    <property type="protein sequence ID" value="KAG9463876.1"/>
    <property type="molecule type" value="Genomic_DNA"/>
</dbReference>
<dbReference type="GO" id="GO:0004984">
    <property type="term" value="F:olfactory receptor activity"/>
    <property type="evidence" value="ECO:0007669"/>
    <property type="project" value="InterPro"/>
</dbReference>
<evidence type="ECO:0000256" key="2">
    <source>
        <dbReference type="ARBA" id="ARBA00022475"/>
    </source>
</evidence>
<keyword evidence="3" id="KW-0716">Sensory transduction</keyword>
<keyword evidence="7" id="KW-0297">G-protein coupled receptor</keyword>
<protein>
    <recommendedName>
        <fullName evidence="14">G-protein coupled receptors family 1 profile domain-containing protein</fullName>
    </recommendedName>
</protein>
<keyword evidence="2" id="KW-1003">Cell membrane</keyword>
<accession>A0A8J6BB01</accession>
<keyword evidence="8 13" id="KW-0472">Membrane</keyword>
<dbReference type="PRINTS" id="PR00245">
    <property type="entry name" value="OLFACTORYR"/>
</dbReference>
<keyword evidence="12" id="KW-0807">Transducer</keyword>
<dbReference type="PANTHER" id="PTHR24242:SF403">
    <property type="entry name" value="OLFACTORY RECEPTOR 5V1-LIKE"/>
    <property type="match status" value="1"/>
</dbReference>
<dbReference type="InterPro" id="IPR000725">
    <property type="entry name" value="Olfact_rcpt"/>
</dbReference>
<keyword evidence="16" id="KW-1185">Reference proteome</keyword>
<dbReference type="Gene3D" id="1.20.1070.10">
    <property type="entry name" value="Rhodopsin 7-helix transmembrane proteins"/>
    <property type="match status" value="1"/>
</dbReference>
<dbReference type="GO" id="GO:0005886">
    <property type="term" value="C:plasma membrane"/>
    <property type="evidence" value="ECO:0007669"/>
    <property type="project" value="UniProtKB-SubCell"/>
</dbReference>
<gene>
    <name evidence="15" type="ORF">GDO78_020887</name>
</gene>
<evidence type="ECO:0000256" key="3">
    <source>
        <dbReference type="ARBA" id="ARBA00022606"/>
    </source>
</evidence>